<dbReference type="Proteomes" id="UP000252289">
    <property type="component" value="Unassembled WGS sequence"/>
</dbReference>
<dbReference type="Pfam" id="PF13561">
    <property type="entry name" value="adh_short_C2"/>
    <property type="match status" value="1"/>
</dbReference>
<proteinExistence type="inferred from homology"/>
<dbReference type="EMBL" id="QOQK01000009">
    <property type="protein sequence ID" value="RCL84715.1"/>
    <property type="molecule type" value="Genomic_DNA"/>
</dbReference>
<dbReference type="SUPFAM" id="SSF51735">
    <property type="entry name" value="NAD(P)-binding Rossmann-fold domains"/>
    <property type="match status" value="1"/>
</dbReference>
<keyword evidence="2" id="KW-0560">Oxidoreductase</keyword>
<reference evidence="3 4" key="1">
    <citation type="journal article" date="2018" name="Microbiome">
        <title>Fine metagenomic profile of the Mediterranean stratified and mixed water columns revealed by assembly and recruitment.</title>
        <authorList>
            <person name="Haro-Moreno J.M."/>
            <person name="Lopez-Perez M."/>
            <person name="De La Torre J.R."/>
            <person name="Picazo A."/>
            <person name="Camacho A."/>
            <person name="Rodriguez-Valera F."/>
        </authorList>
    </citation>
    <scope>NUCLEOTIDE SEQUENCE [LARGE SCALE GENOMIC DNA]</scope>
    <source>
        <strain evidence="3">MED-G50</strain>
    </source>
</reference>
<evidence type="ECO:0000313" key="4">
    <source>
        <dbReference type="Proteomes" id="UP000252289"/>
    </source>
</evidence>
<dbReference type="PANTHER" id="PTHR43943">
    <property type="entry name" value="DEHYDROGENASE/REDUCTASE (SDR FAMILY) MEMBER 4"/>
    <property type="match status" value="1"/>
</dbReference>
<dbReference type="Gene3D" id="3.40.50.720">
    <property type="entry name" value="NAD(P)-binding Rossmann-like Domain"/>
    <property type="match status" value="1"/>
</dbReference>
<dbReference type="PRINTS" id="PR00081">
    <property type="entry name" value="GDHRDH"/>
</dbReference>
<dbReference type="AlphaFoldDB" id="A0A368ELE3"/>
<comment type="similarity">
    <text evidence="1">Belongs to the short-chain dehydrogenases/reductases (SDR) family.</text>
</comment>
<organism evidence="3 4">
    <name type="scientific">PS1 clade bacterium</name>
    <dbReference type="NCBI Taxonomy" id="2175152"/>
    <lineage>
        <taxon>Bacteria</taxon>
        <taxon>Pseudomonadati</taxon>
        <taxon>Pseudomonadota</taxon>
        <taxon>Alphaproteobacteria</taxon>
        <taxon>PS1 clade</taxon>
    </lineage>
</organism>
<dbReference type="FunFam" id="3.40.50.720:FF:000084">
    <property type="entry name" value="Short-chain dehydrogenase reductase"/>
    <property type="match status" value="1"/>
</dbReference>
<accession>A0A368ELE3</accession>
<protein>
    <submittedName>
        <fullName evidence="3">SDR family NAD(P)-dependent oxidoreductase</fullName>
    </submittedName>
</protein>
<evidence type="ECO:0000256" key="2">
    <source>
        <dbReference type="ARBA" id="ARBA00023002"/>
    </source>
</evidence>
<name>A0A368ELE3_9PROT</name>
<evidence type="ECO:0000313" key="3">
    <source>
        <dbReference type="EMBL" id="RCL84715.1"/>
    </source>
</evidence>
<dbReference type="PANTHER" id="PTHR43943:SF17">
    <property type="entry name" value="3-PHENYLPROPIONATE-DIHYDRODIOL_CINNAMIC ACID-DIHYDRODIOL DEHYDROGENASE"/>
    <property type="match status" value="1"/>
</dbReference>
<comment type="caution">
    <text evidence="3">The sequence shown here is derived from an EMBL/GenBank/DDBJ whole genome shotgun (WGS) entry which is preliminary data.</text>
</comment>
<dbReference type="InterPro" id="IPR002347">
    <property type="entry name" value="SDR_fam"/>
</dbReference>
<gene>
    <name evidence="3" type="ORF">DBW64_02925</name>
</gene>
<evidence type="ECO:0000256" key="1">
    <source>
        <dbReference type="ARBA" id="ARBA00006484"/>
    </source>
</evidence>
<dbReference type="GO" id="GO:0016491">
    <property type="term" value="F:oxidoreductase activity"/>
    <property type="evidence" value="ECO:0007669"/>
    <property type="project" value="UniProtKB-KW"/>
</dbReference>
<sequence>MDLGLRNKNVLITGSTAGIGRRIANLFADEGANVAICSRTPESVNKAVKEISLTADGRIIGAPCNIKDKESYESWVENMVEQLGGVDIFIPNVSAGGGNDSERNWWNNFEVDVLGTVRGVEAVLPHMEEKGGAITMICTTAAIETFMEPQPYNALKASLITYSKQLSQAHGKDNIRVNSVSPGPIHFEGGAWEMIKTSNQKFFEITEKTHALKRMGTPEEVANCVVFLSSDASSWVTGVNLVVDGGYTKRVQF</sequence>
<dbReference type="InterPro" id="IPR036291">
    <property type="entry name" value="NAD(P)-bd_dom_sf"/>
</dbReference>